<keyword evidence="4" id="KW-1185">Reference proteome</keyword>
<evidence type="ECO:0000256" key="2">
    <source>
        <dbReference type="ARBA" id="ARBA00022737"/>
    </source>
</evidence>
<feature type="repeat" description="PPR" evidence="3">
    <location>
        <begin position="530"/>
        <end position="564"/>
    </location>
</feature>
<dbReference type="RefSeq" id="XP_010465529.1">
    <property type="nucleotide sequence ID" value="XM_010467227.2"/>
</dbReference>
<dbReference type="PANTHER" id="PTHR45717">
    <property type="entry name" value="OS12G0527900 PROTEIN"/>
    <property type="match status" value="1"/>
</dbReference>
<dbReference type="PROSITE" id="PS51375">
    <property type="entry name" value="PPR"/>
    <property type="match status" value="1"/>
</dbReference>
<dbReference type="GeneID" id="104745865"/>
<proteinExistence type="inferred from homology"/>
<dbReference type="InterPro" id="IPR011990">
    <property type="entry name" value="TPR-like_helical_dom_sf"/>
</dbReference>
<gene>
    <name evidence="5" type="primary">LOC104745865</name>
</gene>
<name>A0ABM0W4E8_CAMSA</name>
<evidence type="ECO:0000256" key="1">
    <source>
        <dbReference type="ARBA" id="ARBA00007626"/>
    </source>
</evidence>
<sequence>MYSLSRVLRRSRSYNFASTTTFSGPVSKLEVSSCGDKERVFRSTGLICNNKSQGLVRLYSTRDVFSRFFGIHKLSSIADDAKEDKGDEDVAVREEDLSGSEEVIPVSGDVTEGVVVDVDSLSESELGSGVDDASENDLGIEVEHSDDGKRAKKRVSSELYESIVSYKSVKHVLEKWVKEGKDLSQAEVSHAIHNLRKRRSFAMGLQLWEWLRANKQFEFTEANYASQLDLVSKVHGLQKAENFLKDIPESFRGEVVYRTLLANCVLKHHVNKAEDLFSKMRELKFPTSVFACNQLLLLYSMHDRKKIADVLLLMEKENIKPSRGTYQFLINSKGLAGDITGMEKIVETMKEEGIELDPELQSSLAKYYIRAGRKERAREVMKEIEGKGLKQTPWVCRSLLPLYADIGDTDNVRRLSRFVDENPRYDNCISAIKAWGKLKEIEEAEAVFERLVKKYNIFPMLPYFALMEIYTENKMLAKGKDLVKRMGNAGIKIGPSTWHALVKLYVKAGEVGKAELILKRATKDNKMRPMFISYMVILEEYSKRGDVHNAEKVFLRMKSAGYAAQLMQYETVLMAYINAKTPAYGMIQRMKADNVFPNKTLAAKLARGNPFSKSPVSVLLDE</sequence>
<dbReference type="Pfam" id="PF01535">
    <property type="entry name" value="PPR"/>
    <property type="match status" value="2"/>
</dbReference>
<dbReference type="Gene3D" id="1.25.40.10">
    <property type="entry name" value="Tetratricopeptide repeat domain"/>
    <property type="match status" value="3"/>
</dbReference>
<organism evidence="4 5">
    <name type="scientific">Camelina sativa</name>
    <name type="common">False flax</name>
    <name type="synonym">Myagrum sativum</name>
    <dbReference type="NCBI Taxonomy" id="90675"/>
    <lineage>
        <taxon>Eukaryota</taxon>
        <taxon>Viridiplantae</taxon>
        <taxon>Streptophyta</taxon>
        <taxon>Embryophyta</taxon>
        <taxon>Tracheophyta</taxon>
        <taxon>Spermatophyta</taxon>
        <taxon>Magnoliopsida</taxon>
        <taxon>eudicotyledons</taxon>
        <taxon>Gunneridae</taxon>
        <taxon>Pentapetalae</taxon>
        <taxon>rosids</taxon>
        <taxon>malvids</taxon>
        <taxon>Brassicales</taxon>
        <taxon>Brassicaceae</taxon>
        <taxon>Camelineae</taxon>
        <taxon>Camelina</taxon>
    </lineage>
</organism>
<protein>
    <submittedName>
        <fullName evidence="5">Pentatricopeptide repeat-containing protein At3g15590, mitochondrial-like</fullName>
    </submittedName>
</protein>
<reference evidence="5" key="2">
    <citation type="submission" date="2025-08" db="UniProtKB">
        <authorList>
            <consortium name="RefSeq"/>
        </authorList>
    </citation>
    <scope>IDENTIFICATION</scope>
    <source>
        <tissue evidence="5">Leaf</tissue>
    </source>
</reference>
<evidence type="ECO:0000313" key="4">
    <source>
        <dbReference type="Proteomes" id="UP000694864"/>
    </source>
</evidence>
<comment type="similarity">
    <text evidence="1">Belongs to the PPR family. P subfamily.</text>
</comment>
<evidence type="ECO:0000313" key="5">
    <source>
        <dbReference type="RefSeq" id="XP_010465529.1"/>
    </source>
</evidence>
<accession>A0ABM0W4E8</accession>
<evidence type="ECO:0000256" key="3">
    <source>
        <dbReference type="PROSITE-ProRule" id="PRU00708"/>
    </source>
</evidence>
<dbReference type="Proteomes" id="UP000694864">
    <property type="component" value="Chromosome 15"/>
</dbReference>
<dbReference type="SUPFAM" id="SSF48452">
    <property type="entry name" value="TPR-like"/>
    <property type="match status" value="1"/>
</dbReference>
<dbReference type="PANTHER" id="PTHR45717:SF26">
    <property type="entry name" value="PENTACOTRIPEPTIDE-REPEAT REGION OF PRORP DOMAIN-CONTAINING PROTEIN"/>
    <property type="match status" value="1"/>
</dbReference>
<reference evidence="4" key="1">
    <citation type="journal article" date="2014" name="Nat. Commun.">
        <title>The emerging biofuel crop Camelina sativa retains a highly undifferentiated hexaploid genome structure.</title>
        <authorList>
            <person name="Kagale S."/>
            <person name="Koh C."/>
            <person name="Nixon J."/>
            <person name="Bollina V."/>
            <person name="Clarke W.E."/>
            <person name="Tuteja R."/>
            <person name="Spillane C."/>
            <person name="Robinson S.J."/>
            <person name="Links M.G."/>
            <person name="Clarke C."/>
            <person name="Higgins E.E."/>
            <person name="Huebert T."/>
            <person name="Sharpe A.G."/>
            <person name="Parkin I.A."/>
        </authorList>
    </citation>
    <scope>NUCLEOTIDE SEQUENCE [LARGE SCALE GENOMIC DNA]</scope>
    <source>
        <strain evidence="4">cv. DH55</strain>
    </source>
</reference>
<dbReference type="Pfam" id="PF13812">
    <property type="entry name" value="PPR_3"/>
    <property type="match status" value="1"/>
</dbReference>
<dbReference type="InterPro" id="IPR002885">
    <property type="entry name" value="PPR_rpt"/>
</dbReference>
<keyword evidence="2" id="KW-0677">Repeat</keyword>